<organism evidence="2 3">
    <name type="scientific">Nocardioides glacieisoli</name>
    <dbReference type="NCBI Taxonomy" id="1168730"/>
    <lineage>
        <taxon>Bacteria</taxon>
        <taxon>Bacillati</taxon>
        <taxon>Actinomycetota</taxon>
        <taxon>Actinomycetes</taxon>
        <taxon>Propionibacteriales</taxon>
        <taxon>Nocardioidaceae</taxon>
        <taxon>Nocardioides</taxon>
    </lineage>
</organism>
<dbReference type="Pfam" id="PF01909">
    <property type="entry name" value="NTP_transf_2"/>
    <property type="match status" value="1"/>
</dbReference>
<comment type="caution">
    <text evidence="2">The sequence shown here is derived from an EMBL/GenBank/DDBJ whole genome shotgun (WGS) entry which is preliminary data.</text>
</comment>
<feature type="domain" description="Polymerase nucleotidyl transferase" evidence="1">
    <location>
        <begin position="18"/>
        <end position="55"/>
    </location>
</feature>
<dbReference type="OrthoDB" id="4184922at2"/>
<accession>A0A4Q2RRY5</accession>
<dbReference type="Proteomes" id="UP000291838">
    <property type="component" value="Unassembled WGS sequence"/>
</dbReference>
<evidence type="ECO:0000259" key="1">
    <source>
        <dbReference type="Pfam" id="PF01909"/>
    </source>
</evidence>
<evidence type="ECO:0000313" key="3">
    <source>
        <dbReference type="Proteomes" id="UP000291838"/>
    </source>
</evidence>
<gene>
    <name evidence="2" type="ORF">EUA06_09200</name>
</gene>
<sequence>MSGRPDPALGDFVAELASREWVSDIWLHGSLATGDHRPGVSDIDVVAITTRPLDASDVGEVERMHRHVESTWPGSALGCTYVDAARLSAPGARHPAWTHGRRVERRLSTMVRAELLDHGRTLLGREPAVVLEPMSRDDVRDAVRQELTGYWSWAARRPWLFLNSRHADLALLSMARARLTLESGQLVTKTRAASDVRAPQRVVAGLRRRRTGESRAVPVAPILAHHAWHDTRRTIHEHARPHRTSTSG</sequence>
<dbReference type="InterPro" id="IPR002934">
    <property type="entry name" value="Polymerase_NTP_transf_dom"/>
</dbReference>
<dbReference type="InterPro" id="IPR043519">
    <property type="entry name" value="NT_sf"/>
</dbReference>
<proteinExistence type="predicted"/>
<dbReference type="SUPFAM" id="SSF81301">
    <property type="entry name" value="Nucleotidyltransferase"/>
    <property type="match status" value="1"/>
</dbReference>
<reference evidence="2 3" key="1">
    <citation type="submission" date="2019-01" db="EMBL/GenBank/DDBJ databases">
        <title>Novel species of Nocardioides.</title>
        <authorList>
            <person name="Liu Q."/>
            <person name="Xin Y.-H."/>
        </authorList>
    </citation>
    <scope>NUCLEOTIDE SEQUENCE [LARGE SCALE GENOMIC DNA]</scope>
    <source>
        <strain evidence="2 3">HLT3-15</strain>
    </source>
</reference>
<dbReference type="Gene3D" id="3.30.460.10">
    <property type="entry name" value="Beta Polymerase, domain 2"/>
    <property type="match status" value="1"/>
</dbReference>
<dbReference type="CDD" id="cd05403">
    <property type="entry name" value="NT_KNTase_like"/>
    <property type="match status" value="1"/>
</dbReference>
<evidence type="ECO:0000313" key="2">
    <source>
        <dbReference type="EMBL" id="RYB91488.1"/>
    </source>
</evidence>
<keyword evidence="3" id="KW-1185">Reference proteome</keyword>
<dbReference type="GO" id="GO:0016779">
    <property type="term" value="F:nucleotidyltransferase activity"/>
    <property type="evidence" value="ECO:0007669"/>
    <property type="project" value="InterPro"/>
</dbReference>
<dbReference type="AlphaFoldDB" id="A0A4Q2RRY5"/>
<protein>
    <recommendedName>
        <fullName evidence="1">Polymerase nucleotidyl transferase domain-containing protein</fullName>
    </recommendedName>
</protein>
<dbReference type="EMBL" id="SDWS01000003">
    <property type="protein sequence ID" value="RYB91488.1"/>
    <property type="molecule type" value="Genomic_DNA"/>
</dbReference>
<dbReference type="RefSeq" id="WP_129474826.1">
    <property type="nucleotide sequence ID" value="NZ_SDWS01000003.1"/>
</dbReference>
<name>A0A4Q2RRY5_9ACTN</name>